<reference evidence="1" key="2">
    <citation type="submission" date="2020-06" db="EMBL/GenBank/DDBJ databases">
        <title>Helianthus annuus Genome sequencing and assembly Release 2.</title>
        <authorList>
            <person name="Gouzy J."/>
            <person name="Langlade N."/>
            <person name="Munos S."/>
        </authorList>
    </citation>
    <scope>NUCLEOTIDE SEQUENCE</scope>
    <source>
        <tissue evidence="1">Leaves</tissue>
    </source>
</reference>
<evidence type="ECO:0000313" key="2">
    <source>
        <dbReference type="Proteomes" id="UP000215914"/>
    </source>
</evidence>
<name>A0A9K3HNZ0_HELAN</name>
<keyword evidence="2" id="KW-1185">Reference proteome</keyword>
<dbReference type="EMBL" id="MNCJ02000326">
    <property type="protein sequence ID" value="KAF5782094.1"/>
    <property type="molecule type" value="Genomic_DNA"/>
</dbReference>
<dbReference type="AlphaFoldDB" id="A0A9K3HNZ0"/>
<evidence type="ECO:0000313" key="1">
    <source>
        <dbReference type="EMBL" id="KAF5782094.1"/>
    </source>
</evidence>
<dbReference type="Gramene" id="mRNA:HanXRQr2_Chr11g0491491">
    <property type="protein sequence ID" value="mRNA:HanXRQr2_Chr11g0491491"/>
    <property type="gene ID" value="HanXRQr2_Chr11g0491491"/>
</dbReference>
<accession>A0A9K3HNZ0</accession>
<protein>
    <submittedName>
        <fullName evidence="1">Uncharacterized protein</fullName>
    </submittedName>
</protein>
<dbReference type="Proteomes" id="UP000215914">
    <property type="component" value="Unassembled WGS sequence"/>
</dbReference>
<comment type="caution">
    <text evidence="1">The sequence shown here is derived from an EMBL/GenBank/DDBJ whole genome shotgun (WGS) entry which is preliminary data.</text>
</comment>
<reference evidence="1" key="1">
    <citation type="journal article" date="2017" name="Nature">
        <title>The sunflower genome provides insights into oil metabolism, flowering and Asterid evolution.</title>
        <authorList>
            <person name="Badouin H."/>
            <person name="Gouzy J."/>
            <person name="Grassa C.J."/>
            <person name="Murat F."/>
            <person name="Staton S.E."/>
            <person name="Cottret L."/>
            <person name="Lelandais-Briere C."/>
            <person name="Owens G.L."/>
            <person name="Carrere S."/>
            <person name="Mayjonade B."/>
            <person name="Legrand L."/>
            <person name="Gill N."/>
            <person name="Kane N.C."/>
            <person name="Bowers J.E."/>
            <person name="Hubner S."/>
            <person name="Bellec A."/>
            <person name="Berard A."/>
            <person name="Berges H."/>
            <person name="Blanchet N."/>
            <person name="Boniface M.C."/>
            <person name="Brunel D."/>
            <person name="Catrice O."/>
            <person name="Chaidir N."/>
            <person name="Claudel C."/>
            <person name="Donnadieu C."/>
            <person name="Faraut T."/>
            <person name="Fievet G."/>
            <person name="Helmstetter N."/>
            <person name="King M."/>
            <person name="Knapp S.J."/>
            <person name="Lai Z."/>
            <person name="Le Paslier M.C."/>
            <person name="Lippi Y."/>
            <person name="Lorenzon L."/>
            <person name="Mandel J.R."/>
            <person name="Marage G."/>
            <person name="Marchand G."/>
            <person name="Marquand E."/>
            <person name="Bret-Mestries E."/>
            <person name="Morien E."/>
            <person name="Nambeesan S."/>
            <person name="Nguyen T."/>
            <person name="Pegot-Espagnet P."/>
            <person name="Pouilly N."/>
            <person name="Raftis F."/>
            <person name="Sallet E."/>
            <person name="Schiex T."/>
            <person name="Thomas J."/>
            <person name="Vandecasteele C."/>
            <person name="Vares D."/>
            <person name="Vear F."/>
            <person name="Vautrin S."/>
            <person name="Crespi M."/>
            <person name="Mangin B."/>
            <person name="Burke J.M."/>
            <person name="Salse J."/>
            <person name="Munos S."/>
            <person name="Vincourt P."/>
            <person name="Rieseberg L.H."/>
            <person name="Langlade N.B."/>
        </authorList>
    </citation>
    <scope>NUCLEOTIDE SEQUENCE</scope>
    <source>
        <tissue evidence="1">Leaves</tissue>
    </source>
</reference>
<gene>
    <name evidence="1" type="ORF">HanXRQr2_Chr11g0491491</name>
</gene>
<proteinExistence type="predicted"/>
<sequence>MFVPHSEFDVAEGSQPLEETANAANAPIIDDPPLVRFTCTVNLVLNNMPTLRKHINYDDDSGISYVQPGGS</sequence>
<organism evidence="1 2">
    <name type="scientific">Helianthus annuus</name>
    <name type="common">Common sunflower</name>
    <dbReference type="NCBI Taxonomy" id="4232"/>
    <lineage>
        <taxon>Eukaryota</taxon>
        <taxon>Viridiplantae</taxon>
        <taxon>Streptophyta</taxon>
        <taxon>Embryophyta</taxon>
        <taxon>Tracheophyta</taxon>
        <taxon>Spermatophyta</taxon>
        <taxon>Magnoliopsida</taxon>
        <taxon>eudicotyledons</taxon>
        <taxon>Gunneridae</taxon>
        <taxon>Pentapetalae</taxon>
        <taxon>asterids</taxon>
        <taxon>campanulids</taxon>
        <taxon>Asterales</taxon>
        <taxon>Asteraceae</taxon>
        <taxon>Asteroideae</taxon>
        <taxon>Heliantheae alliance</taxon>
        <taxon>Heliantheae</taxon>
        <taxon>Helianthus</taxon>
    </lineage>
</organism>